<dbReference type="PANTHER" id="PTHR30164">
    <property type="entry name" value="MTFA PEPTIDASE"/>
    <property type="match status" value="1"/>
</dbReference>
<organism evidence="2">
    <name type="scientific">uncultured Thiotrichaceae bacterium</name>
    <dbReference type="NCBI Taxonomy" id="298394"/>
    <lineage>
        <taxon>Bacteria</taxon>
        <taxon>Pseudomonadati</taxon>
        <taxon>Pseudomonadota</taxon>
        <taxon>Gammaproteobacteria</taxon>
        <taxon>Thiotrichales</taxon>
        <taxon>Thiotrichaceae</taxon>
        <taxon>environmental samples</taxon>
    </lineage>
</organism>
<dbReference type="InterPro" id="IPR042252">
    <property type="entry name" value="MtfA_N"/>
</dbReference>
<dbReference type="SUPFAM" id="SSF55486">
    <property type="entry name" value="Metalloproteases ('zincins'), catalytic domain"/>
    <property type="match status" value="1"/>
</dbReference>
<evidence type="ECO:0000313" key="2">
    <source>
        <dbReference type="EMBL" id="CAA6827150.1"/>
    </source>
</evidence>
<dbReference type="PANTHER" id="PTHR30164:SF2">
    <property type="entry name" value="PROTEIN MTFA"/>
    <property type="match status" value="1"/>
</dbReference>
<dbReference type="InterPro" id="IPR024079">
    <property type="entry name" value="MetalloPept_cat_dom_sf"/>
</dbReference>
<feature type="transmembrane region" description="Helical" evidence="1">
    <location>
        <begin position="6"/>
        <end position="26"/>
    </location>
</feature>
<dbReference type="Gene3D" id="1.10.472.150">
    <property type="entry name" value="Glucose-regulated metallo-peptidase M90, N-terminal domain"/>
    <property type="match status" value="1"/>
</dbReference>
<keyword evidence="1" id="KW-1133">Transmembrane helix</keyword>
<gene>
    <name evidence="2" type="ORF">HELGO_WM8356</name>
</gene>
<keyword evidence="1" id="KW-0472">Membrane</keyword>
<accession>A0A6S6UCN0</accession>
<dbReference type="GO" id="GO:0005829">
    <property type="term" value="C:cytosol"/>
    <property type="evidence" value="ECO:0007669"/>
    <property type="project" value="TreeGrafter"/>
</dbReference>
<dbReference type="EMBL" id="CACVAY010000139">
    <property type="protein sequence ID" value="CAA6827150.1"/>
    <property type="molecule type" value="Genomic_DNA"/>
</dbReference>
<protein>
    <recommendedName>
        <fullName evidence="3">Inner membrane protein</fullName>
    </recommendedName>
</protein>
<dbReference type="Gene3D" id="3.40.390.10">
    <property type="entry name" value="Collagenase (Catalytic Domain)"/>
    <property type="match status" value="1"/>
</dbReference>
<dbReference type="AlphaFoldDB" id="A0A6S6UCN0"/>
<dbReference type="InterPro" id="IPR010384">
    <property type="entry name" value="MtfA_fam"/>
</dbReference>
<dbReference type="GO" id="GO:0008237">
    <property type="term" value="F:metallopeptidase activity"/>
    <property type="evidence" value="ECO:0007669"/>
    <property type="project" value="InterPro"/>
</dbReference>
<reference evidence="2" key="1">
    <citation type="submission" date="2020-01" db="EMBL/GenBank/DDBJ databases">
        <authorList>
            <person name="Meier V. D."/>
            <person name="Meier V D."/>
        </authorList>
    </citation>
    <scope>NUCLEOTIDE SEQUENCE</scope>
    <source>
        <strain evidence="2">HLG_WM_MAG_07</strain>
    </source>
</reference>
<dbReference type="GO" id="GO:0004177">
    <property type="term" value="F:aminopeptidase activity"/>
    <property type="evidence" value="ECO:0007669"/>
    <property type="project" value="TreeGrafter"/>
</dbReference>
<name>A0A6S6UCN0_9GAMM</name>
<sequence>MSALQASLVLAFLIIVAIVVFSWSGFRLKKALAKPFIAEWQLILRRNLPVYSRLPNELREQLERNIKQFLHQKQFSGSNGLVVTDEMRVTIAAYACLLLLNRETGVYPQLKYIIIYPDAFRVERQETDEAGLVSTQERGLSGESWSNGKVILSWANVVEGNRDLNDGNNVTLHEFAHQLDGENGAVNGAPILGSAGRYEQWSTILSKEFESLQEAAWSGDRALLNSYGATNPAEFFAVVTEHFFEQPEALAKQHPELFEVFRNYYQVDPAEWHD</sequence>
<dbReference type="CDD" id="cd20169">
    <property type="entry name" value="Peptidase_M90_mtfA"/>
    <property type="match status" value="1"/>
</dbReference>
<evidence type="ECO:0000256" key="1">
    <source>
        <dbReference type="SAM" id="Phobius"/>
    </source>
</evidence>
<keyword evidence="1" id="KW-0812">Transmembrane</keyword>
<dbReference type="Pfam" id="PF06167">
    <property type="entry name" value="Peptidase_M90"/>
    <property type="match status" value="1"/>
</dbReference>
<proteinExistence type="predicted"/>
<evidence type="ECO:0008006" key="3">
    <source>
        <dbReference type="Google" id="ProtNLM"/>
    </source>
</evidence>